<gene>
    <name evidence="2" type="ORF">FRX48_07870</name>
</gene>
<proteinExistence type="predicted"/>
<accession>A0A5M8PFL6</accession>
<dbReference type="Proteomes" id="UP000324767">
    <property type="component" value="Unassembled WGS sequence"/>
</dbReference>
<protein>
    <submittedName>
        <fullName evidence="2">Uncharacterized protein</fullName>
    </submittedName>
</protein>
<feature type="region of interest" description="Disordered" evidence="1">
    <location>
        <begin position="172"/>
        <end position="200"/>
    </location>
</feature>
<name>A0A5M8PFL6_9LECA</name>
<feature type="compositionally biased region" description="Basic residues" evidence="1">
    <location>
        <begin position="185"/>
        <end position="200"/>
    </location>
</feature>
<evidence type="ECO:0000256" key="1">
    <source>
        <dbReference type="SAM" id="MobiDB-lite"/>
    </source>
</evidence>
<dbReference type="EMBL" id="VXIT01000014">
    <property type="protein sequence ID" value="KAA6408129.1"/>
    <property type="molecule type" value="Genomic_DNA"/>
</dbReference>
<feature type="region of interest" description="Disordered" evidence="1">
    <location>
        <begin position="1"/>
        <end position="66"/>
    </location>
</feature>
<sequence length="200" mass="22954">MVGQHVSIFPQWMQDQRRWRAEMEAQSPVSGEDDSTTASNQSDEEEKEEEEKEEEEEDPVEREEGCKKKLAEAIALIREQNDEISALQGQADRLQAEIDRLRAQADRSCAEAVQLGRLAFNRQVTIGARDRLNTDLREALEQRRRNCRCQGLGPIIRRRQCLRAAQPAVRAPRRAQAAPAPMQRRIGRVAKNTVRRPYPK</sequence>
<reference evidence="2 3" key="1">
    <citation type="submission" date="2019-09" db="EMBL/GenBank/DDBJ databases">
        <title>The hologenome of the rock-dwelling lichen Lasallia pustulata.</title>
        <authorList>
            <person name="Greshake Tzovaras B."/>
            <person name="Segers F."/>
            <person name="Bicker A."/>
            <person name="Dal Grande F."/>
            <person name="Otte J."/>
            <person name="Hankeln T."/>
            <person name="Schmitt I."/>
            <person name="Ebersberger I."/>
        </authorList>
    </citation>
    <scope>NUCLEOTIDE SEQUENCE [LARGE SCALE GENOMIC DNA]</scope>
    <source>
        <strain evidence="2">A1-1</strain>
    </source>
</reference>
<evidence type="ECO:0000313" key="2">
    <source>
        <dbReference type="EMBL" id="KAA6408129.1"/>
    </source>
</evidence>
<organism evidence="2 3">
    <name type="scientific">Lasallia pustulata</name>
    <dbReference type="NCBI Taxonomy" id="136370"/>
    <lineage>
        <taxon>Eukaryota</taxon>
        <taxon>Fungi</taxon>
        <taxon>Dikarya</taxon>
        <taxon>Ascomycota</taxon>
        <taxon>Pezizomycotina</taxon>
        <taxon>Lecanoromycetes</taxon>
        <taxon>OSLEUM clade</taxon>
        <taxon>Umbilicariomycetidae</taxon>
        <taxon>Umbilicariales</taxon>
        <taxon>Umbilicariaceae</taxon>
        <taxon>Lasallia</taxon>
    </lineage>
</organism>
<dbReference type="AlphaFoldDB" id="A0A5M8PFL6"/>
<feature type="compositionally biased region" description="Low complexity" evidence="1">
    <location>
        <begin position="172"/>
        <end position="184"/>
    </location>
</feature>
<feature type="compositionally biased region" description="Acidic residues" evidence="1">
    <location>
        <begin position="42"/>
        <end position="61"/>
    </location>
</feature>
<evidence type="ECO:0000313" key="3">
    <source>
        <dbReference type="Proteomes" id="UP000324767"/>
    </source>
</evidence>
<comment type="caution">
    <text evidence="2">The sequence shown here is derived from an EMBL/GenBank/DDBJ whole genome shotgun (WGS) entry which is preliminary data.</text>
</comment>